<accession>A0ABV1KRW3</accession>
<evidence type="ECO:0000256" key="2">
    <source>
        <dbReference type="ARBA" id="ARBA00023125"/>
    </source>
</evidence>
<dbReference type="PRINTS" id="PR00032">
    <property type="entry name" value="HTHARAC"/>
</dbReference>
<gene>
    <name evidence="5" type="ORF">QJS35_10540</name>
</gene>
<dbReference type="InterPro" id="IPR018062">
    <property type="entry name" value="HTH_AraC-typ_CS"/>
</dbReference>
<dbReference type="InterPro" id="IPR018060">
    <property type="entry name" value="HTH_AraC"/>
</dbReference>
<dbReference type="Proteomes" id="UP001493487">
    <property type="component" value="Unassembled WGS sequence"/>
</dbReference>
<keyword evidence="2" id="KW-0238">DNA-binding</keyword>
<proteinExistence type="predicted"/>
<dbReference type="EMBL" id="JASKHM010000005">
    <property type="protein sequence ID" value="MEQ4482834.1"/>
    <property type="molecule type" value="Genomic_DNA"/>
</dbReference>
<keyword evidence="6" id="KW-1185">Reference proteome</keyword>
<feature type="domain" description="HTH araC/xylS-type" evidence="4">
    <location>
        <begin position="190"/>
        <end position="288"/>
    </location>
</feature>
<dbReference type="PANTHER" id="PTHR43280">
    <property type="entry name" value="ARAC-FAMILY TRANSCRIPTIONAL REGULATOR"/>
    <property type="match status" value="1"/>
</dbReference>
<comment type="caution">
    <text evidence="5">The sequence shown here is derived from an EMBL/GenBank/DDBJ whole genome shotgun (WGS) entry which is preliminary data.</text>
</comment>
<dbReference type="PROSITE" id="PS00041">
    <property type="entry name" value="HTH_ARAC_FAMILY_1"/>
    <property type="match status" value="1"/>
</dbReference>
<dbReference type="SUPFAM" id="SSF46689">
    <property type="entry name" value="Homeodomain-like"/>
    <property type="match status" value="2"/>
</dbReference>
<dbReference type="InterPro" id="IPR020449">
    <property type="entry name" value="Tscrpt_reg_AraC-type_HTH"/>
</dbReference>
<evidence type="ECO:0000313" key="5">
    <source>
        <dbReference type="EMBL" id="MEQ4482834.1"/>
    </source>
</evidence>
<dbReference type="Pfam" id="PF12833">
    <property type="entry name" value="HTH_18"/>
    <property type="match status" value="1"/>
</dbReference>
<evidence type="ECO:0000259" key="4">
    <source>
        <dbReference type="PROSITE" id="PS01124"/>
    </source>
</evidence>
<dbReference type="SMART" id="SM00342">
    <property type="entry name" value="HTH_ARAC"/>
    <property type="match status" value="1"/>
</dbReference>
<evidence type="ECO:0000256" key="1">
    <source>
        <dbReference type="ARBA" id="ARBA00023015"/>
    </source>
</evidence>
<sequence>MNLNNLSPYIRVAWDNFIEPPFHISERVIFDYELLYVKDGEIKVTVEDKVYYGIPGDIFLFKPLQPHAIYLLNNKRLHQPHIHFDLYYQSDSPQVKISFKPLKAIMEEEKQWFREDVTPLMEDPLPNHIRLNKPVVIEKLIYDIIFEMERKFPYYETSAKGLFVQLWVQLLRENHWKNNAHLLSKWELLDRIKNYMSHQTEHEITLDELSKFANLNKYYLCKLFKKAFNITPIQYHVAVRLEKAKQMIQFTNLSLSVIAEKTGFQSIHAFSRAFRKLEGVSPSFYRKRVT</sequence>
<dbReference type="RefSeq" id="WP_232185540.1">
    <property type="nucleotide sequence ID" value="NZ_JAIOAP010000005.1"/>
</dbReference>
<dbReference type="PROSITE" id="PS01124">
    <property type="entry name" value="HTH_ARAC_FAMILY_2"/>
    <property type="match status" value="1"/>
</dbReference>
<organism evidence="5 6">
    <name type="scientific">Cohnella silvisoli</name>
    <dbReference type="NCBI Taxonomy" id="2873699"/>
    <lineage>
        <taxon>Bacteria</taxon>
        <taxon>Bacillati</taxon>
        <taxon>Bacillota</taxon>
        <taxon>Bacilli</taxon>
        <taxon>Bacillales</taxon>
        <taxon>Paenibacillaceae</taxon>
        <taxon>Cohnella</taxon>
    </lineage>
</organism>
<evidence type="ECO:0000256" key="3">
    <source>
        <dbReference type="ARBA" id="ARBA00023163"/>
    </source>
</evidence>
<keyword evidence="1" id="KW-0805">Transcription regulation</keyword>
<dbReference type="Pfam" id="PF02311">
    <property type="entry name" value="AraC_binding"/>
    <property type="match status" value="1"/>
</dbReference>
<dbReference type="Gene3D" id="1.10.10.60">
    <property type="entry name" value="Homeodomain-like"/>
    <property type="match status" value="2"/>
</dbReference>
<reference evidence="5 6" key="1">
    <citation type="journal article" date="2023" name="Genome Announc.">
        <title>Pan-Genome Analyses of the Genus Cohnella and Proposal of the Novel Species Cohnella silvisoli sp. nov., Isolated from Forest Soil.</title>
        <authorList>
            <person name="Wang C."/>
            <person name="Mao L."/>
            <person name="Bao G."/>
            <person name="Zhu H."/>
        </authorList>
    </citation>
    <scope>NUCLEOTIDE SEQUENCE [LARGE SCALE GENOMIC DNA]</scope>
    <source>
        <strain evidence="5 6">NL03-T5-1</strain>
    </source>
</reference>
<evidence type="ECO:0000313" key="6">
    <source>
        <dbReference type="Proteomes" id="UP001493487"/>
    </source>
</evidence>
<keyword evidence="3" id="KW-0804">Transcription</keyword>
<name>A0ABV1KRW3_9BACL</name>
<dbReference type="SUPFAM" id="SSF51215">
    <property type="entry name" value="Regulatory protein AraC"/>
    <property type="match status" value="1"/>
</dbReference>
<dbReference type="InterPro" id="IPR003313">
    <property type="entry name" value="AraC-bd"/>
</dbReference>
<dbReference type="CDD" id="cd02208">
    <property type="entry name" value="cupin_RmlC-like"/>
    <property type="match status" value="1"/>
</dbReference>
<dbReference type="InterPro" id="IPR009057">
    <property type="entry name" value="Homeodomain-like_sf"/>
</dbReference>
<dbReference type="InterPro" id="IPR037923">
    <property type="entry name" value="HTH-like"/>
</dbReference>
<dbReference type="PANTHER" id="PTHR43280:SF2">
    <property type="entry name" value="HTH-TYPE TRANSCRIPTIONAL REGULATOR EXSA"/>
    <property type="match status" value="1"/>
</dbReference>
<protein>
    <submittedName>
        <fullName evidence="5">AraC family transcriptional regulator</fullName>
    </submittedName>
</protein>